<feature type="compositionally biased region" description="Low complexity" evidence="1">
    <location>
        <begin position="61"/>
        <end position="73"/>
    </location>
</feature>
<feature type="compositionally biased region" description="Polar residues" evidence="1">
    <location>
        <begin position="50"/>
        <end position="59"/>
    </location>
</feature>
<keyword evidence="4" id="KW-1185">Reference proteome</keyword>
<feature type="region of interest" description="Disordered" evidence="1">
    <location>
        <begin position="44"/>
        <end position="73"/>
    </location>
</feature>
<gene>
    <name evidence="3" type="ORF">PAT3040_00528</name>
</gene>
<dbReference type="AlphaFoldDB" id="A0A2R5EIY4"/>
<feature type="signal peptide" evidence="2">
    <location>
        <begin position="1"/>
        <end position="33"/>
    </location>
</feature>
<feature type="chain" id="PRO_5015361081" evidence="2">
    <location>
        <begin position="34"/>
        <end position="73"/>
    </location>
</feature>
<keyword evidence="2" id="KW-0732">Signal</keyword>
<sequence>MKRESNNPVRKTTRTKLLLTATMCAVLLLGASACNNGNNVNTNSNGINDDANNMPTVTDETVVPTATDAPAAE</sequence>
<protein>
    <submittedName>
        <fullName evidence="3">Uncharacterized protein</fullName>
    </submittedName>
</protein>
<evidence type="ECO:0000256" key="2">
    <source>
        <dbReference type="SAM" id="SignalP"/>
    </source>
</evidence>
<dbReference type="RefSeq" id="WP_087571026.1">
    <property type="nucleotide sequence ID" value="NZ_BDQX01000036.1"/>
</dbReference>
<evidence type="ECO:0000313" key="3">
    <source>
        <dbReference type="EMBL" id="GBG06035.1"/>
    </source>
</evidence>
<proteinExistence type="predicted"/>
<dbReference type="Proteomes" id="UP000245202">
    <property type="component" value="Unassembled WGS sequence"/>
</dbReference>
<comment type="caution">
    <text evidence="3">The sequence shown here is derived from an EMBL/GenBank/DDBJ whole genome shotgun (WGS) entry which is preliminary data.</text>
</comment>
<evidence type="ECO:0000313" key="4">
    <source>
        <dbReference type="Proteomes" id="UP000245202"/>
    </source>
</evidence>
<evidence type="ECO:0000256" key="1">
    <source>
        <dbReference type="SAM" id="MobiDB-lite"/>
    </source>
</evidence>
<dbReference type="PROSITE" id="PS51257">
    <property type="entry name" value="PROKAR_LIPOPROTEIN"/>
    <property type="match status" value="1"/>
</dbReference>
<name>A0A2R5EIY4_9BACL</name>
<dbReference type="EMBL" id="BDQX01000036">
    <property type="protein sequence ID" value="GBG06035.1"/>
    <property type="molecule type" value="Genomic_DNA"/>
</dbReference>
<reference evidence="3 4" key="1">
    <citation type="submission" date="2017-08" db="EMBL/GenBank/DDBJ databases">
        <title>Substantial Increase in Enzyme Production by Combined Drug-Resistance Mutations in Paenibacillus agaridevorans.</title>
        <authorList>
            <person name="Tanaka Y."/>
            <person name="Funane K."/>
            <person name="Hosaka T."/>
            <person name="Shiwa Y."/>
            <person name="Fujita N."/>
            <person name="Miyazaki T."/>
            <person name="Yoshikawa H."/>
            <person name="Murakami K."/>
            <person name="Kasahara K."/>
            <person name="Inaoka T."/>
            <person name="Hiraga Y."/>
            <person name="Ochi K."/>
        </authorList>
    </citation>
    <scope>NUCLEOTIDE SEQUENCE [LARGE SCALE GENOMIC DNA]</scope>
    <source>
        <strain evidence="3 4">T-3040</strain>
    </source>
</reference>
<accession>A0A2R5EIY4</accession>
<organism evidence="3 4">
    <name type="scientific">Paenibacillus agaridevorans</name>
    <dbReference type="NCBI Taxonomy" id="171404"/>
    <lineage>
        <taxon>Bacteria</taxon>
        <taxon>Bacillati</taxon>
        <taxon>Bacillota</taxon>
        <taxon>Bacilli</taxon>
        <taxon>Bacillales</taxon>
        <taxon>Paenibacillaceae</taxon>
        <taxon>Paenibacillus</taxon>
    </lineage>
</organism>